<evidence type="ECO:0000256" key="1">
    <source>
        <dbReference type="ARBA" id="ARBA00004479"/>
    </source>
</evidence>
<dbReference type="Pfam" id="PF01105">
    <property type="entry name" value="EMP24_GP25L"/>
    <property type="match status" value="1"/>
</dbReference>
<dbReference type="SMART" id="SM01190">
    <property type="entry name" value="EMP24_GP25L"/>
    <property type="match status" value="1"/>
</dbReference>
<organism evidence="11">
    <name type="scientific">Amblyomma maculatum</name>
    <name type="common">Gulf Coast tick</name>
    <dbReference type="NCBI Taxonomy" id="34609"/>
    <lineage>
        <taxon>Eukaryota</taxon>
        <taxon>Metazoa</taxon>
        <taxon>Ecdysozoa</taxon>
        <taxon>Arthropoda</taxon>
        <taxon>Chelicerata</taxon>
        <taxon>Arachnida</taxon>
        <taxon>Acari</taxon>
        <taxon>Parasitiformes</taxon>
        <taxon>Ixodida</taxon>
        <taxon>Ixodoidea</taxon>
        <taxon>Ixodidae</taxon>
        <taxon>Amblyomminae</taxon>
        <taxon>Amblyomma</taxon>
    </lineage>
</organism>
<dbReference type="AlphaFoldDB" id="G3MHD1"/>
<dbReference type="GO" id="GO:0016020">
    <property type="term" value="C:membrane"/>
    <property type="evidence" value="ECO:0007669"/>
    <property type="project" value="UniProtKB-SubCell"/>
</dbReference>
<name>G3MHD1_AMBMU</name>
<proteinExistence type="evidence at transcript level"/>
<dbReference type="PANTHER" id="PTHR22811">
    <property type="entry name" value="TRANSMEMBRANE EMP24 DOMAIN-CONTAINING PROTEIN"/>
    <property type="match status" value="1"/>
</dbReference>
<dbReference type="PROSITE" id="PS50866">
    <property type="entry name" value="GOLD"/>
    <property type="match status" value="1"/>
</dbReference>
<dbReference type="EMBL" id="JO841282">
    <property type="protein sequence ID" value="AEO32899.1"/>
    <property type="molecule type" value="mRNA"/>
</dbReference>
<comment type="subcellular location">
    <subcellularLocation>
        <location evidence="1 8">Membrane</location>
        <topology evidence="1 8">Single-pass type I membrane protein</topology>
    </subcellularLocation>
</comment>
<accession>G3MHD1</accession>
<keyword evidence="3" id="KW-0217">Developmental protein</keyword>
<feature type="non-terminal residue" evidence="11">
    <location>
        <position position="1"/>
    </location>
</feature>
<feature type="transmembrane region" description="Helical" evidence="9">
    <location>
        <begin position="227"/>
        <end position="249"/>
    </location>
</feature>
<keyword evidence="4 8" id="KW-0812">Transmembrane</keyword>
<reference evidence="11" key="1">
    <citation type="journal article" date="2011" name="PLoS ONE">
        <title>A deep insight into the sialotranscriptome of the gulf coast tick, Amblyomma maculatum.</title>
        <authorList>
            <person name="Karim S."/>
            <person name="Singh P."/>
            <person name="Ribeiro J.M."/>
        </authorList>
    </citation>
    <scope>NUCLEOTIDE SEQUENCE</scope>
    <source>
        <tissue evidence="11">Salivary gland</tissue>
    </source>
</reference>
<evidence type="ECO:0000256" key="7">
    <source>
        <dbReference type="ARBA" id="ARBA00023136"/>
    </source>
</evidence>
<dbReference type="InterPro" id="IPR009038">
    <property type="entry name" value="GOLD_dom"/>
</dbReference>
<evidence type="ECO:0000256" key="6">
    <source>
        <dbReference type="ARBA" id="ARBA00022989"/>
    </source>
</evidence>
<protein>
    <recommendedName>
        <fullName evidence="10">GOLD domain-containing protein</fullName>
    </recommendedName>
</protein>
<evidence type="ECO:0000256" key="3">
    <source>
        <dbReference type="ARBA" id="ARBA00022473"/>
    </source>
</evidence>
<feature type="transmembrane region" description="Helical" evidence="9">
    <location>
        <begin position="51"/>
        <end position="71"/>
    </location>
</feature>
<evidence type="ECO:0000256" key="4">
    <source>
        <dbReference type="ARBA" id="ARBA00022692"/>
    </source>
</evidence>
<evidence type="ECO:0000256" key="8">
    <source>
        <dbReference type="RuleBase" id="RU003827"/>
    </source>
</evidence>
<evidence type="ECO:0000259" key="10">
    <source>
        <dbReference type="PROSITE" id="PS50866"/>
    </source>
</evidence>
<keyword evidence="5" id="KW-0732">Signal</keyword>
<sequence>SSAQQALVCEGFNIVTLRLNVLICSAAIDWVRFRLSSTSVFNRCGTQTSRLLNTMVSSVSLISVLTLYLGVAQAIRFHIKPNTKRCLKDEVLKDVLVSGEYHLSETPGHKTDLIVKDSNGHILYNKDDIKEGKFAFTTDAYDVYEVCFTTKMPSEVKGADREVQLLLKHGAEAKNYQGLAEVGKLKPLEMKLQQLEDLSEAVVKDFAYMRQREEEMRDTNESTNSRVLYFSIFSMCCLLGLATWQVLYLRRFFKAKKLIE</sequence>
<evidence type="ECO:0000256" key="9">
    <source>
        <dbReference type="SAM" id="Phobius"/>
    </source>
</evidence>
<feature type="domain" description="GOLD" evidence="10">
    <location>
        <begin position="84"/>
        <end position="169"/>
    </location>
</feature>
<dbReference type="InterPro" id="IPR015720">
    <property type="entry name" value="Emp24-like"/>
</dbReference>
<evidence type="ECO:0000256" key="5">
    <source>
        <dbReference type="ARBA" id="ARBA00022729"/>
    </source>
</evidence>
<comment type="similarity">
    <text evidence="2 8">Belongs to the EMP24/GP25L family.</text>
</comment>
<evidence type="ECO:0000313" key="11">
    <source>
        <dbReference type="EMBL" id="AEO32899.1"/>
    </source>
</evidence>
<evidence type="ECO:0000256" key="2">
    <source>
        <dbReference type="ARBA" id="ARBA00007104"/>
    </source>
</evidence>
<keyword evidence="7 9" id="KW-0472">Membrane</keyword>
<keyword evidence="6 9" id="KW-1133">Transmembrane helix</keyword>